<dbReference type="InterPro" id="IPR028431">
    <property type="entry name" value="NADP_DH_HndA-like"/>
</dbReference>
<dbReference type="GO" id="GO:0016491">
    <property type="term" value="F:oxidoreductase activity"/>
    <property type="evidence" value="ECO:0007669"/>
    <property type="project" value="InterPro"/>
</dbReference>
<evidence type="ECO:0000313" key="9">
    <source>
        <dbReference type="Proteomes" id="UP000324209"/>
    </source>
</evidence>
<feature type="binding site" evidence="7">
    <location>
        <position position="133"/>
    </location>
    <ligand>
        <name>[2Fe-2S] cluster</name>
        <dbReference type="ChEBI" id="CHEBI:190135"/>
    </ligand>
</feature>
<dbReference type="Gene3D" id="1.10.10.1590">
    <property type="entry name" value="NADH-quinone oxidoreductase subunit E"/>
    <property type="match status" value="1"/>
</dbReference>
<comment type="cofactor">
    <cofactor evidence="7">
        <name>[2Fe-2S] cluster</name>
        <dbReference type="ChEBI" id="CHEBI:190135"/>
    </cofactor>
    <text evidence="7">Binds 1 [2Fe-2S] cluster.</text>
</comment>
<evidence type="ECO:0000256" key="3">
    <source>
        <dbReference type="ARBA" id="ARBA00022723"/>
    </source>
</evidence>
<dbReference type="Pfam" id="PF01257">
    <property type="entry name" value="2Fe-2S_thioredx"/>
    <property type="match status" value="1"/>
</dbReference>
<evidence type="ECO:0000313" key="8">
    <source>
        <dbReference type="EMBL" id="QEN08757.1"/>
    </source>
</evidence>
<dbReference type="GO" id="GO:0046872">
    <property type="term" value="F:metal ion binding"/>
    <property type="evidence" value="ECO:0007669"/>
    <property type="project" value="UniProtKB-KW"/>
</dbReference>
<dbReference type="FunFam" id="1.10.10.1590:FF:000001">
    <property type="entry name" value="NADH-quinone oxidoreductase subunit E"/>
    <property type="match status" value="1"/>
</dbReference>
<proteinExistence type="inferred from homology"/>
<feature type="binding site" evidence="7">
    <location>
        <position position="92"/>
    </location>
    <ligand>
        <name>[2Fe-2S] cluster</name>
        <dbReference type="ChEBI" id="CHEBI:190135"/>
    </ligand>
</feature>
<keyword evidence="4 7" id="KW-0408">Iron</keyword>
<accession>A0A5C1QML8</accession>
<keyword evidence="3 7" id="KW-0479">Metal-binding</keyword>
<evidence type="ECO:0000256" key="5">
    <source>
        <dbReference type="ARBA" id="ARBA00023014"/>
    </source>
</evidence>
<dbReference type="PANTHER" id="PTHR43342:SF1">
    <property type="entry name" value="BIFURCATING [FEFE] HYDROGENASE GAMMA SUBUNIT"/>
    <property type="match status" value="1"/>
</dbReference>
<dbReference type="InterPro" id="IPR042128">
    <property type="entry name" value="NuoE_dom"/>
</dbReference>
<comment type="cofactor">
    <cofactor evidence="6">
        <name>[2Fe-2S] cluster</name>
        <dbReference type="ChEBI" id="CHEBI:190135"/>
    </cofactor>
</comment>
<comment type="similarity">
    <text evidence="1">Belongs to the complex I 24 kDa subunit family.</text>
</comment>
<sequence length="166" mass="18555">MLKTTANTEKLHNFSKVCEILDKFDRQPSKIIPILQAVQEEYRYLPEEIMTFVATSLGTSPARVFGIATFYSHFSLEPKGKYIIKVCDGTACHVKGSSGLVETIQRELNLSEKNHTTDDLLFTLETVSCLGACGLAPAVVINDKVYGQVSKQRMKELITEYKTMEA</sequence>
<organism evidence="8 9">
    <name type="scientific">Oceanispirochaeta crateris</name>
    <dbReference type="NCBI Taxonomy" id="2518645"/>
    <lineage>
        <taxon>Bacteria</taxon>
        <taxon>Pseudomonadati</taxon>
        <taxon>Spirochaetota</taxon>
        <taxon>Spirochaetia</taxon>
        <taxon>Spirochaetales</taxon>
        <taxon>Spirochaetaceae</taxon>
        <taxon>Oceanispirochaeta</taxon>
    </lineage>
</organism>
<evidence type="ECO:0000256" key="2">
    <source>
        <dbReference type="ARBA" id="ARBA00022714"/>
    </source>
</evidence>
<dbReference type="InterPro" id="IPR036249">
    <property type="entry name" value="Thioredoxin-like_sf"/>
</dbReference>
<evidence type="ECO:0000256" key="4">
    <source>
        <dbReference type="ARBA" id="ARBA00023004"/>
    </source>
</evidence>
<protein>
    <submittedName>
        <fullName evidence="8">NAD(P)H-dependent oxidoreductase subunit E</fullName>
    </submittedName>
</protein>
<dbReference type="KEGG" id="ock:EXM22_12445"/>
<feature type="binding site" evidence="7">
    <location>
        <position position="87"/>
    </location>
    <ligand>
        <name>[2Fe-2S] cluster</name>
        <dbReference type="ChEBI" id="CHEBI:190135"/>
    </ligand>
</feature>
<dbReference type="EMBL" id="CP036150">
    <property type="protein sequence ID" value="QEN08757.1"/>
    <property type="molecule type" value="Genomic_DNA"/>
</dbReference>
<dbReference type="RefSeq" id="WP_149486838.1">
    <property type="nucleotide sequence ID" value="NZ_CP036150.1"/>
</dbReference>
<keyword evidence="5 7" id="KW-0411">Iron-sulfur</keyword>
<dbReference type="InterPro" id="IPR041921">
    <property type="entry name" value="NuoE_N"/>
</dbReference>
<keyword evidence="9" id="KW-1185">Reference proteome</keyword>
<dbReference type="PIRSF" id="PIRSF000216">
    <property type="entry name" value="NADH_DH_24kDa"/>
    <property type="match status" value="1"/>
</dbReference>
<evidence type="ECO:0000256" key="6">
    <source>
        <dbReference type="ARBA" id="ARBA00034078"/>
    </source>
</evidence>
<reference evidence="8 9" key="1">
    <citation type="submission" date="2019-02" db="EMBL/GenBank/DDBJ databases">
        <title>Complete Genome Sequence and Methylome Analysis of free living Spirochaetas.</title>
        <authorList>
            <person name="Fomenkov A."/>
            <person name="Dubinina G."/>
            <person name="Leshcheva N."/>
            <person name="Mikheeva N."/>
            <person name="Grabovich M."/>
            <person name="Vincze T."/>
            <person name="Roberts R.J."/>
        </authorList>
    </citation>
    <scope>NUCLEOTIDE SEQUENCE [LARGE SCALE GENOMIC DNA]</scope>
    <source>
        <strain evidence="8 9">K2</strain>
    </source>
</reference>
<dbReference type="Proteomes" id="UP000324209">
    <property type="component" value="Chromosome"/>
</dbReference>
<keyword evidence="2 7" id="KW-0001">2Fe-2S</keyword>
<dbReference type="OrthoDB" id="9807941at2"/>
<evidence type="ECO:0000256" key="1">
    <source>
        <dbReference type="ARBA" id="ARBA00010643"/>
    </source>
</evidence>
<name>A0A5C1QML8_9SPIO</name>
<gene>
    <name evidence="8" type="ORF">EXM22_12445</name>
</gene>
<dbReference type="SUPFAM" id="SSF52833">
    <property type="entry name" value="Thioredoxin-like"/>
    <property type="match status" value="1"/>
</dbReference>
<dbReference type="PROSITE" id="PS01099">
    <property type="entry name" value="COMPLEX1_24K"/>
    <property type="match status" value="1"/>
</dbReference>
<dbReference type="InterPro" id="IPR002023">
    <property type="entry name" value="NuoE-like"/>
</dbReference>
<dbReference type="GO" id="GO:0051537">
    <property type="term" value="F:2 iron, 2 sulfur cluster binding"/>
    <property type="evidence" value="ECO:0007669"/>
    <property type="project" value="UniProtKB-KW"/>
</dbReference>
<evidence type="ECO:0000256" key="7">
    <source>
        <dbReference type="PIRSR" id="PIRSR000216-1"/>
    </source>
</evidence>
<dbReference type="Gene3D" id="3.40.30.10">
    <property type="entry name" value="Glutaredoxin"/>
    <property type="match status" value="1"/>
</dbReference>
<dbReference type="AlphaFoldDB" id="A0A5C1QML8"/>
<dbReference type="CDD" id="cd03064">
    <property type="entry name" value="TRX_Fd_NuoE"/>
    <property type="match status" value="1"/>
</dbReference>
<dbReference type="PANTHER" id="PTHR43342">
    <property type="entry name" value="NADH-QUINONE OXIDOREDUCTASE, E SUBUNIT"/>
    <property type="match status" value="1"/>
</dbReference>
<feature type="binding site" evidence="7">
    <location>
        <position position="129"/>
    </location>
    <ligand>
        <name>[2Fe-2S] cluster</name>
        <dbReference type="ChEBI" id="CHEBI:190135"/>
    </ligand>
</feature>